<keyword evidence="3" id="KW-1185">Reference proteome</keyword>
<dbReference type="Pfam" id="PF14143">
    <property type="entry name" value="YrhC"/>
    <property type="match status" value="1"/>
</dbReference>
<accession>A0A5R9F6D8</accession>
<dbReference type="EMBL" id="SWLG01000001">
    <property type="protein sequence ID" value="TLS39312.1"/>
    <property type="molecule type" value="Genomic_DNA"/>
</dbReference>
<comment type="caution">
    <text evidence="2">The sequence shown here is derived from an EMBL/GenBank/DDBJ whole genome shotgun (WGS) entry which is preliminary data.</text>
</comment>
<keyword evidence="1" id="KW-0472">Membrane</keyword>
<dbReference type="RefSeq" id="WP_138123032.1">
    <property type="nucleotide sequence ID" value="NZ_SWLG01000001.1"/>
</dbReference>
<evidence type="ECO:0000256" key="1">
    <source>
        <dbReference type="SAM" id="Phobius"/>
    </source>
</evidence>
<dbReference type="InterPro" id="IPR025418">
    <property type="entry name" value="YrhC-like"/>
</dbReference>
<gene>
    <name evidence="2" type="ORF">FCL54_03130</name>
</gene>
<proteinExistence type="predicted"/>
<dbReference type="OrthoDB" id="2943632at2"/>
<protein>
    <recommendedName>
        <fullName evidence="4">YrhC-like protein</fullName>
    </recommendedName>
</protein>
<dbReference type="Proteomes" id="UP000308230">
    <property type="component" value="Unassembled WGS sequence"/>
</dbReference>
<evidence type="ECO:0000313" key="3">
    <source>
        <dbReference type="Proteomes" id="UP000308230"/>
    </source>
</evidence>
<sequence>MPDFEKVYDRMIAREGDSVNNKKNKILKDKITDYTRFGFILLSLSAFLYIGSLLPVEDASNAKSLILIGTSLVAVGFAGLFYVKAVSIKKKLHQDEANRM</sequence>
<evidence type="ECO:0000313" key="2">
    <source>
        <dbReference type="EMBL" id="TLS39312.1"/>
    </source>
</evidence>
<evidence type="ECO:0008006" key="4">
    <source>
        <dbReference type="Google" id="ProtNLM"/>
    </source>
</evidence>
<name>A0A5R9F6D8_9BACL</name>
<reference evidence="2 3" key="1">
    <citation type="submission" date="2019-04" db="EMBL/GenBank/DDBJ databases">
        <title>Bacillus caeni sp. nov., a bacterium isolated from mangrove sediment.</title>
        <authorList>
            <person name="Huang H."/>
            <person name="Mo K."/>
            <person name="Hu Y."/>
        </authorList>
    </citation>
    <scope>NUCLEOTIDE SEQUENCE [LARGE SCALE GENOMIC DNA]</scope>
    <source>
        <strain evidence="2 3">HB172195</strain>
    </source>
</reference>
<keyword evidence="1" id="KW-0812">Transmembrane</keyword>
<keyword evidence="1" id="KW-1133">Transmembrane helix</keyword>
<feature type="transmembrane region" description="Helical" evidence="1">
    <location>
        <begin position="34"/>
        <end position="52"/>
    </location>
</feature>
<feature type="transmembrane region" description="Helical" evidence="1">
    <location>
        <begin position="64"/>
        <end position="83"/>
    </location>
</feature>
<organism evidence="2 3">
    <name type="scientific">Exobacillus caeni</name>
    <dbReference type="NCBI Taxonomy" id="2574798"/>
    <lineage>
        <taxon>Bacteria</taxon>
        <taxon>Bacillati</taxon>
        <taxon>Bacillota</taxon>
        <taxon>Bacilli</taxon>
        <taxon>Bacillales</taxon>
        <taxon>Guptibacillaceae</taxon>
        <taxon>Exobacillus</taxon>
    </lineage>
</organism>
<dbReference type="AlphaFoldDB" id="A0A5R9F6D8"/>